<dbReference type="PANTHER" id="PTHR37296">
    <property type="entry name" value="CONSERVED VIRULENCE FACTOR B"/>
    <property type="match status" value="1"/>
</dbReference>
<evidence type="ECO:0000259" key="2">
    <source>
        <dbReference type="PROSITE" id="PS50126"/>
    </source>
</evidence>
<dbReference type="EMBL" id="JAPQES010000001">
    <property type="protein sequence ID" value="MCY6369069.1"/>
    <property type="molecule type" value="Genomic_DNA"/>
</dbReference>
<dbReference type="InterPro" id="IPR003029">
    <property type="entry name" value="S1_domain"/>
</dbReference>
<evidence type="ECO:0000313" key="4">
    <source>
        <dbReference type="Proteomes" id="UP001079657"/>
    </source>
</evidence>
<proteinExistence type="inferred from homology"/>
<reference evidence="3" key="1">
    <citation type="submission" date="2022-12" db="EMBL/GenBank/DDBJ databases">
        <authorList>
            <person name="Wang J."/>
        </authorList>
    </citation>
    <scope>NUCLEOTIDE SEQUENCE</scope>
    <source>
        <strain evidence="3">HY-42-06</strain>
    </source>
</reference>
<name>A0ABT4CJ40_9CLOT</name>
<evidence type="ECO:0000313" key="3">
    <source>
        <dbReference type="EMBL" id="MCY6369069.1"/>
    </source>
</evidence>
<accession>A0ABT4CJ40</accession>
<dbReference type="Gene3D" id="2.40.50.140">
    <property type="entry name" value="Nucleic acid-binding proteins"/>
    <property type="match status" value="3"/>
</dbReference>
<dbReference type="InterPro" id="IPR036388">
    <property type="entry name" value="WH-like_DNA-bd_sf"/>
</dbReference>
<dbReference type="InterPro" id="IPR048587">
    <property type="entry name" value="CvfB_S1_3rd"/>
</dbReference>
<dbReference type="Pfam" id="PF21543">
    <property type="entry name" value="CvfB_2nd"/>
    <property type="match status" value="1"/>
</dbReference>
<comment type="caution">
    <text evidence="3">The sequence shown here is derived from an EMBL/GenBank/DDBJ whole genome shotgun (WGS) entry which is preliminary data.</text>
</comment>
<organism evidence="3 4">
    <name type="scientific">Clostridium ganghwense</name>
    <dbReference type="NCBI Taxonomy" id="312089"/>
    <lineage>
        <taxon>Bacteria</taxon>
        <taxon>Bacillati</taxon>
        <taxon>Bacillota</taxon>
        <taxon>Clostridia</taxon>
        <taxon>Eubacteriales</taxon>
        <taxon>Clostridiaceae</taxon>
        <taxon>Clostridium</taxon>
    </lineage>
</organism>
<feature type="domain" description="S1 motif" evidence="2">
    <location>
        <begin position="147"/>
        <end position="208"/>
    </location>
</feature>
<dbReference type="InterPro" id="IPR014464">
    <property type="entry name" value="CvfB_fam"/>
</dbReference>
<dbReference type="Proteomes" id="UP001079657">
    <property type="component" value="Unassembled WGS sequence"/>
</dbReference>
<dbReference type="InterPro" id="IPR040764">
    <property type="entry name" value="CvfB_WH"/>
</dbReference>
<dbReference type="RefSeq" id="WP_268047395.1">
    <property type="nucleotide sequence ID" value="NZ_JAPQES010000001.1"/>
</dbReference>
<dbReference type="Pfam" id="PF13509">
    <property type="entry name" value="S1_2"/>
    <property type="match status" value="2"/>
</dbReference>
<dbReference type="PROSITE" id="PS50126">
    <property type="entry name" value="S1"/>
    <property type="match status" value="1"/>
</dbReference>
<dbReference type="Pfam" id="PF17783">
    <property type="entry name" value="WHD_CvfB"/>
    <property type="match status" value="1"/>
</dbReference>
<sequence>MIEMGKIQTLEVVNIAKIGAYLDGGTDDSNDNILIPNSQLLENVQVGDKLEVFIYRDSEDRIIATRKKPLIQVEELANLEVKQITRIGAFLDMGLEKDLLLPFKEQKYEVSAGNKYLVAMYVDKSDRLTATTYVGNFLRTDSDYKKNDKVKGTVYSVNPELGALVAVDNKYKGLIPKSQYFEKIVAGQEIEARVVRVREDGKLDLATRDVAYKQMDSDAEMILKKIERYDGFLPLNDKSNPDEIRDRLKISKAAFKRAVGRLLKEEKIVQTEKGLRLKE</sequence>
<comment type="similarity">
    <text evidence="1">Belongs to the CvfB family.</text>
</comment>
<gene>
    <name evidence="3" type="ORF">OXH55_00225</name>
</gene>
<dbReference type="InterPro" id="IPR039566">
    <property type="entry name" value="CvfB_S1_st"/>
</dbReference>
<dbReference type="SMART" id="SM00316">
    <property type="entry name" value="S1"/>
    <property type="match status" value="2"/>
</dbReference>
<protein>
    <submittedName>
        <fullName evidence="3">S1-like domain-containing RNA-binding protein</fullName>
    </submittedName>
</protein>
<dbReference type="InterPro" id="IPR012340">
    <property type="entry name" value="NA-bd_OB-fold"/>
</dbReference>
<keyword evidence="4" id="KW-1185">Reference proteome</keyword>
<evidence type="ECO:0000256" key="1">
    <source>
        <dbReference type="PIRNR" id="PIRNR012524"/>
    </source>
</evidence>
<dbReference type="PIRSF" id="PIRSF012524">
    <property type="entry name" value="YitL_S1"/>
    <property type="match status" value="1"/>
</dbReference>
<dbReference type="SUPFAM" id="SSF50249">
    <property type="entry name" value="Nucleic acid-binding proteins"/>
    <property type="match status" value="1"/>
</dbReference>
<dbReference type="Gene3D" id="1.10.10.10">
    <property type="entry name" value="Winged helix-like DNA-binding domain superfamily/Winged helix DNA-binding domain"/>
    <property type="match status" value="1"/>
</dbReference>
<dbReference type="PANTHER" id="PTHR37296:SF1">
    <property type="entry name" value="CONSERVED VIRULENCE FACTOR B"/>
    <property type="match status" value="1"/>
</dbReference>